<keyword evidence="1" id="KW-0175">Coiled coil</keyword>
<proteinExistence type="predicted"/>
<evidence type="ECO:0000256" key="1">
    <source>
        <dbReference type="SAM" id="Coils"/>
    </source>
</evidence>
<sequence>MADSADESFEGFDSEDIREAEKRLASKMKEIRSTAERLDQLEQESVDLDVNNNEHEGSSVNDENDFDFFMNDKESVVEQEKEVDNDWDIPEWFSSDKKRKEC</sequence>
<dbReference type="AlphaFoldDB" id="A0A8W8IBF6"/>
<accession>A0A8W8IBF6</accession>
<dbReference type="Proteomes" id="UP000005408">
    <property type="component" value="Unassembled WGS sequence"/>
</dbReference>
<name>A0A8W8IBF6_MAGGI</name>
<feature type="coiled-coil region" evidence="1">
    <location>
        <begin position="17"/>
        <end position="58"/>
    </location>
</feature>
<keyword evidence="3" id="KW-1185">Reference proteome</keyword>
<dbReference type="EnsemblMetazoa" id="G13239.1">
    <property type="protein sequence ID" value="G13239.1:cds"/>
    <property type="gene ID" value="G13239"/>
</dbReference>
<reference evidence="2" key="1">
    <citation type="submission" date="2022-08" db="UniProtKB">
        <authorList>
            <consortium name="EnsemblMetazoa"/>
        </authorList>
    </citation>
    <scope>IDENTIFICATION</scope>
    <source>
        <strain evidence="2">05x7-T-G4-1.051#20</strain>
    </source>
</reference>
<evidence type="ECO:0000313" key="2">
    <source>
        <dbReference type="EnsemblMetazoa" id="G13239.1:cds"/>
    </source>
</evidence>
<organism evidence="2 3">
    <name type="scientific">Magallana gigas</name>
    <name type="common">Pacific oyster</name>
    <name type="synonym">Crassostrea gigas</name>
    <dbReference type="NCBI Taxonomy" id="29159"/>
    <lineage>
        <taxon>Eukaryota</taxon>
        <taxon>Metazoa</taxon>
        <taxon>Spiralia</taxon>
        <taxon>Lophotrochozoa</taxon>
        <taxon>Mollusca</taxon>
        <taxon>Bivalvia</taxon>
        <taxon>Autobranchia</taxon>
        <taxon>Pteriomorphia</taxon>
        <taxon>Ostreida</taxon>
        <taxon>Ostreoidea</taxon>
        <taxon>Ostreidae</taxon>
        <taxon>Magallana</taxon>
    </lineage>
</organism>
<evidence type="ECO:0000313" key="3">
    <source>
        <dbReference type="Proteomes" id="UP000005408"/>
    </source>
</evidence>
<protein>
    <submittedName>
        <fullName evidence="2">Uncharacterized protein</fullName>
    </submittedName>
</protein>